<accession>A0A5D6VIW7</accession>
<evidence type="ECO:0000256" key="2">
    <source>
        <dbReference type="ARBA" id="ARBA00022670"/>
    </source>
</evidence>
<dbReference type="Gene3D" id="1.10.390.10">
    <property type="entry name" value="Neutral Protease Domain 2"/>
    <property type="match status" value="1"/>
</dbReference>
<dbReference type="Gene3D" id="2.60.40.10">
    <property type="entry name" value="Immunoglobulins"/>
    <property type="match status" value="4"/>
</dbReference>
<dbReference type="Proteomes" id="UP000322791">
    <property type="component" value="Unassembled WGS sequence"/>
</dbReference>
<evidence type="ECO:0000256" key="1">
    <source>
        <dbReference type="ARBA" id="ARBA00009388"/>
    </source>
</evidence>
<dbReference type="CDD" id="cd00603">
    <property type="entry name" value="IPT_PCSR"/>
    <property type="match status" value="1"/>
</dbReference>
<evidence type="ECO:0000256" key="7">
    <source>
        <dbReference type="ARBA" id="ARBA00023049"/>
    </source>
</evidence>
<feature type="chain" id="PRO_5022946609" description="IPT/TIG domain-containing protein" evidence="9">
    <location>
        <begin position="24"/>
        <end position="1421"/>
    </location>
</feature>
<feature type="domain" description="IPT/TIG" evidence="10">
    <location>
        <begin position="667"/>
        <end position="749"/>
    </location>
</feature>
<dbReference type="Pfam" id="PF13517">
    <property type="entry name" value="FG-GAP_3"/>
    <property type="match status" value="2"/>
</dbReference>
<sequence>MKMLATHLRRAVLLAALPTVALAQTAGRPAPTTRLSADGTPYLIRLPEAGSAAARTLPTTGAALLHQQLALGAADELRPLRQETDALGQRHEVFQQYYQGVKVEHGRYTIHYRQGRPELLTGEVKHPTLSTTPALGAAAARQRAEAAVGATRYMWQDAQAEQQLRTLTGTPRATYLPAGELVLVEDFRRPVAARPLVLAWKFDIYAQQPLSRADVYVDARTGEIVLTNATIKHATGPAATRFSGTRTITTEQLSGPTRYRLAQPTRTRNGVSGNGIHTYNSAGTNTFATTDFIDTDNNWTAAEYNNAAKDNAALDAHWGAEVTFDYWADVHGRNSYDNAGARLISFVHYDSSPGDGVGMSNAFWNGSVMAYGDGSSLRPFTVLDVCGHEIAHAVCQATANLVYQNESGALNEGFSDIWGACIERYAAARYGPLPGKSTWLVGEELNGGGGLRSMSDPNAGSSPDTYGGTFWVTGTYDGGGVHYNSGVLNHWFYLLNEGGSGTNDVGFAYNVTGISPSGSPATLNDAARIAFRAESLYLTANATFAQARIATIQAAVDLFGAGSQQVVQVGNAWDAVGVRDASQALIIAAFSPTQAAGSSAATITLTGGNFTGTTGVSFNGTPAPGFVVVNNTTLTVPLPAAASTGKIVVSKSGTRASSATDFIVNTGPLVSSISPVSGPVSQLITITGQNFVAGATTVRVGGVPATNVVVSSATTLTATVGLTTPAGPQPVVVTTAPGDSNPTVLYTVVVPAPTLTAFTPATGPPVGGGTLLVTGTDFGSSPLTVSVAGQPAPLVTVVSSTLLRVTLPPAAAGTTGPVVVTTPGGTATSAGSYAYQDVLSLAYFSPDAGTAGTTVTLYGAQLAGTTDVLLNGVAATITGRTANSVRFVVPAGAPATGTTTVTTPTGSTSSPEFRVLLRLLGRSPASNGRAAPRANSGVQLTFSEPVTAATAANARVFSSQRGGRKAGTWSSSGTTFSFAAAAGTPQTDFLPGETVRVSLPATVQSAGGATLPAQMYQFTTATAGTGRGNLTAGTTATSDGNALTTNVGDIDGDGDLDLVLVSAGAPSIQTLLNGGDQTGSNTGVFSNGTRFSTTVRLNGSALGDVDGDGDLDLLAVGVSGGRASLRLNGGDNTGSNTGNFLNGGNLLLPPAAANYWSGSLGDMDADGDLDLVLPSIASRSVYVLRNDGNGTFGNALTYPFTTTFDPYFAALGDLDGDGDLDVVATDVNRAPVHILLNNPLSVPLPVQLTTFTAVGAGPGAARLAWTTASEKNSVRFEVQRSPDGETFATIGTVAGQGHKNSPTSYSFLDTHLPTTTPQRLAYYRLQQVDADNAIHYSPVRTVALPQPTARLELAPNPTRGHATLRGSTPGAEVQVFDALGRLVLMAAADSTGTSALQLPAGLPGGVYVVRTSGQSLRLLVK</sequence>
<dbReference type="InterPro" id="IPR013783">
    <property type="entry name" value="Ig-like_fold"/>
</dbReference>
<dbReference type="CDD" id="cd00102">
    <property type="entry name" value="IPT"/>
    <property type="match status" value="1"/>
</dbReference>
<dbReference type="Pfam" id="PF01447">
    <property type="entry name" value="Peptidase_M4"/>
    <property type="match status" value="1"/>
</dbReference>
<protein>
    <recommendedName>
        <fullName evidence="10">IPT/TIG domain-containing protein</fullName>
    </recommendedName>
</protein>
<dbReference type="SMART" id="SM00429">
    <property type="entry name" value="IPT"/>
    <property type="match status" value="3"/>
</dbReference>
<dbReference type="PANTHER" id="PTHR33794:SF1">
    <property type="entry name" value="BACILLOLYSIN"/>
    <property type="match status" value="1"/>
</dbReference>
<evidence type="ECO:0000313" key="11">
    <source>
        <dbReference type="EMBL" id="TYZ14344.1"/>
    </source>
</evidence>
<dbReference type="Pfam" id="PF01833">
    <property type="entry name" value="TIG"/>
    <property type="match status" value="4"/>
</dbReference>
<keyword evidence="7" id="KW-0482">Metalloprotease</keyword>
<dbReference type="InterPro" id="IPR001570">
    <property type="entry name" value="Peptidase_M4_C_domain"/>
</dbReference>
<organism evidence="11 12">
    <name type="scientific">Hymenobacter lutimineralis</name>
    <dbReference type="NCBI Taxonomy" id="2606448"/>
    <lineage>
        <taxon>Bacteria</taxon>
        <taxon>Pseudomonadati</taxon>
        <taxon>Bacteroidota</taxon>
        <taxon>Cytophagia</taxon>
        <taxon>Cytophagales</taxon>
        <taxon>Hymenobacteraceae</taxon>
        <taxon>Hymenobacter</taxon>
    </lineage>
</organism>
<dbReference type="EMBL" id="VTHL01000001">
    <property type="protein sequence ID" value="TYZ14344.1"/>
    <property type="molecule type" value="Genomic_DNA"/>
</dbReference>
<dbReference type="Pfam" id="PF13205">
    <property type="entry name" value="Big_5"/>
    <property type="match status" value="1"/>
</dbReference>
<keyword evidence="4 9" id="KW-0732">Signal</keyword>
<evidence type="ECO:0000256" key="4">
    <source>
        <dbReference type="ARBA" id="ARBA00022729"/>
    </source>
</evidence>
<dbReference type="PANTHER" id="PTHR33794">
    <property type="entry name" value="BACILLOLYSIN"/>
    <property type="match status" value="1"/>
</dbReference>
<dbReference type="SUPFAM" id="SSF69318">
    <property type="entry name" value="Integrin alpha N-terminal domain"/>
    <property type="match status" value="1"/>
</dbReference>
<dbReference type="GO" id="GO:0046872">
    <property type="term" value="F:metal ion binding"/>
    <property type="evidence" value="ECO:0007669"/>
    <property type="project" value="UniProtKB-KW"/>
</dbReference>
<dbReference type="InterPro" id="IPR027268">
    <property type="entry name" value="Peptidase_M4/M1_CTD_sf"/>
</dbReference>
<dbReference type="InterPro" id="IPR032812">
    <property type="entry name" value="SbsA_Ig"/>
</dbReference>
<evidence type="ECO:0000256" key="5">
    <source>
        <dbReference type="ARBA" id="ARBA00022801"/>
    </source>
</evidence>
<evidence type="ECO:0000256" key="6">
    <source>
        <dbReference type="ARBA" id="ARBA00022833"/>
    </source>
</evidence>
<keyword evidence="2" id="KW-0645">Protease</keyword>
<name>A0A5D6VIW7_9BACT</name>
<dbReference type="InterPro" id="IPR011096">
    <property type="entry name" value="FTP_domain"/>
</dbReference>
<evidence type="ECO:0000313" key="12">
    <source>
        <dbReference type="Proteomes" id="UP000322791"/>
    </source>
</evidence>
<dbReference type="RefSeq" id="WP_149069128.1">
    <property type="nucleotide sequence ID" value="NZ_VTHL01000001.1"/>
</dbReference>
<dbReference type="GO" id="GO:0006508">
    <property type="term" value="P:proteolysis"/>
    <property type="evidence" value="ECO:0007669"/>
    <property type="project" value="UniProtKB-KW"/>
</dbReference>
<dbReference type="InterPro" id="IPR013856">
    <property type="entry name" value="Peptidase_M4_domain"/>
</dbReference>
<reference evidence="11 12" key="1">
    <citation type="submission" date="2019-08" db="EMBL/GenBank/DDBJ databases">
        <authorList>
            <person name="Seo M.-J."/>
        </authorList>
    </citation>
    <scope>NUCLEOTIDE SEQUENCE [LARGE SCALE GENOMIC DNA]</scope>
    <source>
        <strain evidence="11 12">KIGAM108</strain>
    </source>
</reference>
<feature type="active site" description="Proton donor" evidence="8">
    <location>
        <position position="482"/>
    </location>
</feature>
<evidence type="ECO:0000256" key="3">
    <source>
        <dbReference type="ARBA" id="ARBA00022723"/>
    </source>
</evidence>
<keyword evidence="6" id="KW-0862">Zinc</keyword>
<dbReference type="Gene3D" id="3.10.170.10">
    <property type="match status" value="1"/>
</dbReference>
<dbReference type="GO" id="GO:0004222">
    <property type="term" value="F:metalloendopeptidase activity"/>
    <property type="evidence" value="ECO:0007669"/>
    <property type="project" value="InterPro"/>
</dbReference>
<feature type="active site" evidence="8">
    <location>
        <position position="389"/>
    </location>
</feature>
<feature type="signal peptide" evidence="9">
    <location>
        <begin position="1"/>
        <end position="23"/>
    </location>
</feature>
<proteinExistence type="inferred from homology"/>
<dbReference type="InterPro" id="IPR023612">
    <property type="entry name" value="Peptidase_M4"/>
</dbReference>
<evidence type="ECO:0000259" key="10">
    <source>
        <dbReference type="SMART" id="SM00429"/>
    </source>
</evidence>
<dbReference type="InterPro" id="IPR002909">
    <property type="entry name" value="IPT_dom"/>
</dbReference>
<dbReference type="SUPFAM" id="SSF55486">
    <property type="entry name" value="Metalloproteases ('zincins'), catalytic domain"/>
    <property type="match status" value="1"/>
</dbReference>
<dbReference type="Pfam" id="PF02868">
    <property type="entry name" value="Peptidase_M4_C"/>
    <property type="match status" value="1"/>
</dbReference>
<dbReference type="Pfam" id="PF07504">
    <property type="entry name" value="FTP"/>
    <property type="match status" value="1"/>
</dbReference>
<evidence type="ECO:0000256" key="8">
    <source>
        <dbReference type="PIRSR" id="PIRSR623612-1"/>
    </source>
</evidence>
<dbReference type="SUPFAM" id="SSF81296">
    <property type="entry name" value="E set domains"/>
    <property type="match status" value="4"/>
</dbReference>
<feature type="domain" description="IPT/TIG" evidence="10">
    <location>
        <begin position="838"/>
        <end position="922"/>
    </location>
</feature>
<feature type="domain" description="IPT/TIG" evidence="10">
    <location>
        <begin position="752"/>
        <end position="836"/>
    </location>
</feature>
<dbReference type="InterPro" id="IPR014756">
    <property type="entry name" value="Ig_E-set"/>
</dbReference>
<dbReference type="CDD" id="cd09597">
    <property type="entry name" value="M4_TLP"/>
    <property type="match status" value="1"/>
</dbReference>
<keyword evidence="12" id="KW-1185">Reference proteome</keyword>
<dbReference type="Gene3D" id="2.130.10.130">
    <property type="entry name" value="Integrin alpha, N-terminal"/>
    <property type="match status" value="1"/>
</dbReference>
<dbReference type="InterPro" id="IPR028994">
    <property type="entry name" value="Integrin_alpha_N"/>
</dbReference>
<gene>
    <name evidence="11" type="ORF">FY528_01045</name>
</gene>
<keyword evidence="3" id="KW-0479">Metal-binding</keyword>
<comment type="similarity">
    <text evidence="1">Belongs to the peptidase M4 family.</text>
</comment>
<evidence type="ECO:0000256" key="9">
    <source>
        <dbReference type="SAM" id="SignalP"/>
    </source>
</evidence>
<dbReference type="PRINTS" id="PR00730">
    <property type="entry name" value="THERMOLYSIN"/>
</dbReference>
<keyword evidence="5" id="KW-0378">Hydrolase</keyword>
<comment type="caution">
    <text evidence="11">The sequence shown here is derived from an EMBL/GenBank/DDBJ whole genome shotgun (WGS) entry which is preliminary data.</text>
</comment>
<dbReference type="Gene3D" id="3.10.450.490">
    <property type="match status" value="1"/>
</dbReference>
<dbReference type="InterPro" id="IPR050728">
    <property type="entry name" value="Zinc_Metalloprotease_M4"/>
</dbReference>
<dbReference type="InterPro" id="IPR013517">
    <property type="entry name" value="FG-GAP"/>
</dbReference>